<evidence type="ECO:0000313" key="2">
    <source>
        <dbReference type="Proteomes" id="UP000054995"/>
    </source>
</evidence>
<dbReference type="Proteomes" id="UP000054995">
    <property type="component" value="Unassembled WGS sequence"/>
</dbReference>
<gene>
    <name evidence="1" type="ORF">T4D_16770</name>
</gene>
<name>A0A0V1F9H7_TRIPS</name>
<proteinExistence type="predicted"/>
<dbReference type="AlphaFoldDB" id="A0A0V1F9H7"/>
<evidence type="ECO:0000313" key="1">
    <source>
        <dbReference type="EMBL" id="KRY82810.1"/>
    </source>
</evidence>
<sequence length="155" mass="17763">MKIVVIPALIKSTINIQQWCSVWMFKENFFPAAQSVVTESSSIVAALKENITDIIYCSTSAAALLALQTNIPSAAGWTKIYHCKYDRRLVIENQSYMERLDCADYMWTVYLFNCMRGVQLSVTNGDEKASVNFAVDCKTYSYLIYDRMVSGEWFW</sequence>
<reference evidence="1 2" key="1">
    <citation type="submission" date="2015-01" db="EMBL/GenBank/DDBJ databases">
        <title>Evolution of Trichinella species and genotypes.</title>
        <authorList>
            <person name="Korhonen P.K."/>
            <person name="Edoardo P."/>
            <person name="Giuseppe L.R."/>
            <person name="Gasser R.B."/>
        </authorList>
    </citation>
    <scope>NUCLEOTIDE SEQUENCE [LARGE SCALE GENOMIC DNA]</scope>
    <source>
        <strain evidence="1">ISS470</strain>
    </source>
</reference>
<accession>A0A0V1F9H7</accession>
<protein>
    <submittedName>
        <fullName evidence="1">Uncharacterized protein</fullName>
    </submittedName>
</protein>
<keyword evidence="2" id="KW-1185">Reference proteome</keyword>
<organism evidence="1 2">
    <name type="scientific">Trichinella pseudospiralis</name>
    <name type="common">Parasitic roundworm</name>
    <dbReference type="NCBI Taxonomy" id="6337"/>
    <lineage>
        <taxon>Eukaryota</taxon>
        <taxon>Metazoa</taxon>
        <taxon>Ecdysozoa</taxon>
        <taxon>Nematoda</taxon>
        <taxon>Enoplea</taxon>
        <taxon>Dorylaimia</taxon>
        <taxon>Trichinellida</taxon>
        <taxon>Trichinellidae</taxon>
        <taxon>Trichinella</taxon>
    </lineage>
</organism>
<comment type="caution">
    <text evidence="1">The sequence shown here is derived from an EMBL/GenBank/DDBJ whole genome shotgun (WGS) entry which is preliminary data.</text>
</comment>
<dbReference type="EMBL" id="JYDT01000161">
    <property type="protein sequence ID" value="KRY82810.1"/>
    <property type="molecule type" value="Genomic_DNA"/>
</dbReference>